<reference evidence="1 2" key="1">
    <citation type="submission" date="2017-09" db="EMBL/GenBank/DDBJ databases">
        <title>Depth-based differentiation of microbial function through sediment-hosted aquifers and enrichment of novel symbionts in the deep terrestrial subsurface.</title>
        <authorList>
            <person name="Probst A.J."/>
            <person name="Ladd B."/>
            <person name="Jarett J.K."/>
            <person name="Geller-Mcgrath D.E."/>
            <person name="Sieber C.M."/>
            <person name="Emerson J.B."/>
            <person name="Anantharaman K."/>
            <person name="Thomas B.C."/>
            <person name="Malmstrom R."/>
            <person name="Stieglmeier M."/>
            <person name="Klingl A."/>
            <person name="Woyke T."/>
            <person name="Ryan C.M."/>
            <person name="Banfield J.F."/>
        </authorList>
    </citation>
    <scope>NUCLEOTIDE SEQUENCE [LARGE SCALE GENOMIC DNA]</scope>
    <source>
        <strain evidence="1">CG11_big_fil_rev_8_21_14_0_20_36_20</strain>
    </source>
</reference>
<dbReference type="AlphaFoldDB" id="A0A2H0NCR4"/>
<sequence length="104" mass="11882">MSKAETTVITAEDFIAYLEAIPVSVIEDASVYLMKDTRNKQSTFKDMQIAAMQALYEAIKTPLMEAEMLCKDGLIVKQTYHENGELKVRYIQKSEIVLEDKDEK</sequence>
<proteinExistence type="predicted"/>
<name>A0A2H0NCR4_9BACT</name>
<comment type="caution">
    <text evidence="1">The sequence shown here is derived from an EMBL/GenBank/DDBJ whole genome shotgun (WGS) entry which is preliminary data.</text>
</comment>
<evidence type="ECO:0000313" key="2">
    <source>
        <dbReference type="Proteomes" id="UP000230564"/>
    </source>
</evidence>
<protein>
    <submittedName>
        <fullName evidence="1">Uncharacterized protein</fullName>
    </submittedName>
</protein>
<organism evidence="1 2">
    <name type="scientific">Candidatus Komeilibacteria bacterium CG11_big_fil_rev_8_21_14_0_20_36_20</name>
    <dbReference type="NCBI Taxonomy" id="1974477"/>
    <lineage>
        <taxon>Bacteria</taxon>
        <taxon>Candidatus Komeiliibacteriota</taxon>
    </lineage>
</organism>
<accession>A0A2H0NCR4</accession>
<dbReference type="Proteomes" id="UP000230564">
    <property type="component" value="Unassembled WGS sequence"/>
</dbReference>
<dbReference type="EMBL" id="PCWQ01000011">
    <property type="protein sequence ID" value="PIR06654.1"/>
    <property type="molecule type" value="Genomic_DNA"/>
</dbReference>
<evidence type="ECO:0000313" key="1">
    <source>
        <dbReference type="EMBL" id="PIR06654.1"/>
    </source>
</evidence>
<gene>
    <name evidence="1" type="ORF">COV55_02770</name>
</gene>